<evidence type="ECO:0000256" key="1">
    <source>
        <dbReference type="ARBA" id="ARBA00022679"/>
    </source>
</evidence>
<evidence type="ECO:0000313" key="8">
    <source>
        <dbReference type="Proteomes" id="UP000321046"/>
    </source>
</evidence>
<dbReference type="InterPro" id="IPR017441">
    <property type="entry name" value="Protein_kinase_ATP_BS"/>
</dbReference>
<dbReference type="CDD" id="cd14014">
    <property type="entry name" value="STKc_PknB_like"/>
    <property type="match status" value="1"/>
</dbReference>
<dbReference type="Gene3D" id="1.10.510.10">
    <property type="entry name" value="Transferase(Phosphotransferase) domain 1"/>
    <property type="match status" value="1"/>
</dbReference>
<dbReference type="Pfam" id="PF00069">
    <property type="entry name" value="Pkinase"/>
    <property type="match status" value="1"/>
</dbReference>
<dbReference type="InterPro" id="IPR008271">
    <property type="entry name" value="Ser/Thr_kinase_AS"/>
</dbReference>
<evidence type="ECO:0000256" key="3">
    <source>
        <dbReference type="ARBA" id="ARBA00022777"/>
    </source>
</evidence>
<dbReference type="PANTHER" id="PTHR43289:SF6">
    <property type="entry name" value="SERINE_THREONINE-PROTEIN KINASE NEKL-3"/>
    <property type="match status" value="1"/>
</dbReference>
<dbReference type="Gene3D" id="3.30.200.20">
    <property type="entry name" value="Phosphorylase Kinase, domain 1"/>
    <property type="match status" value="1"/>
</dbReference>
<dbReference type="InterPro" id="IPR000719">
    <property type="entry name" value="Prot_kinase_dom"/>
</dbReference>
<accession>A0A5C6X168</accession>
<name>A0A5C6X168_9DELT</name>
<proteinExistence type="predicted"/>
<keyword evidence="4 5" id="KW-0067">ATP-binding</keyword>
<dbReference type="AlphaFoldDB" id="A0A5C6X168"/>
<sequence length="512" mass="55829">MSSPHRRLQQLIRQGDLLVGRYRIGRRVGAGAYGMIFSAVDEITSERVAIKAIPPADSQSSETAIGRFQREMKVVRALVHANIISLYDFGRTDDGLIFMVLEYIDGETLDKVAHASPLSLEVAADVTRQIAMALEVAHNAGVIHRDLKPANVMLTPTRYGGYRVKVLDFGMAKVLSRLEDESIVDLTREGIAVGTPRYIAPEQARGLPVGPAADMYAVGLLFYEMLAGEQAVRASSVEDAISAHVSRKPLELARLSAIDPRAHALLRALLEKDPERRLNSASALLSALDRLERGQEAAPALNIAEVRDGALGEQVDILASVDPDEFKRKRSAGEVVGGLFGRGESLELDYDAYREHAPRERDPVARRRQLRFDRFLRLPRSTAEWAEVWLSCIAFPMAFLMIGAQASELDHALRLGVSVSPFVIALVWSLASPSSDWSGSLGRLTWLLSLAGAMAAHALGPADLAGAMARDPAWFARGIDHLALVQWVGGLATWFSHHWSALVQSLLESAGG</sequence>
<dbReference type="PROSITE" id="PS00108">
    <property type="entry name" value="PROTEIN_KINASE_ST"/>
    <property type="match status" value="1"/>
</dbReference>
<keyword evidence="2 5" id="KW-0547">Nucleotide-binding</keyword>
<dbReference type="SUPFAM" id="SSF56112">
    <property type="entry name" value="Protein kinase-like (PK-like)"/>
    <property type="match status" value="1"/>
</dbReference>
<dbReference type="OrthoDB" id="9801841at2"/>
<dbReference type="RefSeq" id="WP_146976396.1">
    <property type="nucleotide sequence ID" value="NZ_VOSL01000129.1"/>
</dbReference>
<dbReference type="PROSITE" id="PS50011">
    <property type="entry name" value="PROTEIN_KINASE_DOM"/>
    <property type="match status" value="1"/>
</dbReference>
<gene>
    <name evidence="7" type="ORF">FRC96_17610</name>
</gene>
<evidence type="ECO:0000256" key="5">
    <source>
        <dbReference type="PROSITE-ProRule" id="PRU10141"/>
    </source>
</evidence>
<evidence type="ECO:0000313" key="7">
    <source>
        <dbReference type="EMBL" id="TXD32426.1"/>
    </source>
</evidence>
<keyword evidence="3 7" id="KW-0418">Kinase</keyword>
<organism evidence="7 8">
    <name type="scientific">Lujinxingia vulgaris</name>
    <dbReference type="NCBI Taxonomy" id="2600176"/>
    <lineage>
        <taxon>Bacteria</taxon>
        <taxon>Deltaproteobacteria</taxon>
        <taxon>Bradymonadales</taxon>
        <taxon>Lujinxingiaceae</taxon>
        <taxon>Lujinxingia</taxon>
    </lineage>
</organism>
<evidence type="ECO:0000259" key="6">
    <source>
        <dbReference type="PROSITE" id="PS50011"/>
    </source>
</evidence>
<dbReference type="GO" id="GO:0004674">
    <property type="term" value="F:protein serine/threonine kinase activity"/>
    <property type="evidence" value="ECO:0007669"/>
    <property type="project" value="UniProtKB-KW"/>
</dbReference>
<dbReference type="EMBL" id="VOSL01000129">
    <property type="protein sequence ID" value="TXD32426.1"/>
    <property type="molecule type" value="Genomic_DNA"/>
</dbReference>
<dbReference type="Proteomes" id="UP000321046">
    <property type="component" value="Unassembled WGS sequence"/>
</dbReference>
<dbReference type="PROSITE" id="PS00107">
    <property type="entry name" value="PROTEIN_KINASE_ATP"/>
    <property type="match status" value="1"/>
</dbReference>
<evidence type="ECO:0000256" key="2">
    <source>
        <dbReference type="ARBA" id="ARBA00022741"/>
    </source>
</evidence>
<dbReference type="GO" id="GO:0005524">
    <property type="term" value="F:ATP binding"/>
    <property type="evidence" value="ECO:0007669"/>
    <property type="project" value="UniProtKB-UniRule"/>
</dbReference>
<evidence type="ECO:0000256" key="4">
    <source>
        <dbReference type="ARBA" id="ARBA00022840"/>
    </source>
</evidence>
<feature type="binding site" evidence="5">
    <location>
        <position position="51"/>
    </location>
    <ligand>
        <name>ATP</name>
        <dbReference type="ChEBI" id="CHEBI:30616"/>
    </ligand>
</feature>
<dbReference type="PANTHER" id="PTHR43289">
    <property type="entry name" value="MITOGEN-ACTIVATED PROTEIN KINASE KINASE KINASE 20-RELATED"/>
    <property type="match status" value="1"/>
</dbReference>
<reference evidence="7 8" key="1">
    <citation type="submission" date="2019-08" db="EMBL/GenBank/DDBJ databases">
        <title>Bradymonadales sp. TMQ2.</title>
        <authorList>
            <person name="Liang Q."/>
        </authorList>
    </citation>
    <scope>NUCLEOTIDE SEQUENCE [LARGE SCALE GENOMIC DNA]</scope>
    <source>
        <strain evidence="7 8">TMQ2</strain>
    </source>
</reference>
<keyword evidence="1" id="KW-0808">Transferase</keyword>
<comment type="caution">
    <text evidence="7">The sequence shown here is derived from an EMBL/GenBank/DDBJ whole genome shotgun (WGS) entry which is preliminary data.</text>
</comment>
<dbReference type="SMART" id="SM00220">
    <property type="entry name" value="S_TKc"/>
    <property type="match status" value="1"/>
</dbReference>
<feature type="domain" description="Protein kinase" evidence="6">
    <location>
        <begin position="22"/>
        <end position="291"/>
    </location>
</feature>
<keyword evidence="7" id="KW-0723">Serine/threonine-protein kinase</keyword>
<protein>
    <submittedName>
        <fullName evidence="7">Serine/threonine protein kinase</fullName>
    </submittedName>
</protein>
<dbReference type="InterPro" id="IPR011009">
    <property type="entry name" value="Kinase-like_dom_sf"/>
</dbReference>